<feature type="transmembrane region" description="Helical" evidence="1">
    <location>
        <begin position="310"/>
        <end position="333"/>
    </location>
</feature>
<reference evidence="3 4" key="1">
    <citation type="submission" date="2020-11" db="EMBL/GenBank/DDBJ databases">
        <title>Pseudonocardia abyssalis sp. nov. and Pseudonocardia oceani sp. nov., description and phylogenomic analysis of two novel actinomycetes isolated from the deep Southern Ocean.</title>
        <authorList>
            <person name="Parra J."/>
        </authorList>
    </citation>
    <scope>NUCLEOTIDE SEQUENCE [LARGE SCALE GENOMIC DNA]</scope>
    <source>
        <strain evidence="3 4">KRD-168</strain>
    </source>
</reference>
<dbReference type="Pfam" id="PF07690">
    <property type="entry name" value="MFS_1"/>
    <property type="match status" value="1"/>
</dbReference>
<feature type="transmembrane region" description="Helical" evidence="1">
    <location>
        <begin position="52"/>
        <end position="78"/>
    </location>
</feature>
<feature type="domain" description="Major facilitator superfamily (MFS) profile" evidence="2">
    <location>
        <begin position="17"/>
        <end position="401"/>
    </location>
</feature>
<keyword evidence="1" id="KW-1133">Transmembrane helix</keyword>
<keyword evidence="4" id="KW-1185">Reference proteome</keyword>
<evidence type="ECO:0000313" key="3">
    <source>
        <dbReference type="EMBL" id="MBW0134648.1"/>
    </source>
</evidence>
<gene>
    <name evidence="3" type="ORF">I4I81_10300</name>
</gene>
<evidence type="ECO:0000313" key="4">
    <source>
        <dbReference type="Proteomes" id="UP000694287"/>
    </source>
</evidence>
<dbReference type="Proteomes" id="UP000694287">
    <property type="component" value="Unassembled WGS sequence"/>
</dbReference>
<dbReference type="PANTHER" id="PTHR23523">
    <property type="match status" value="1"/>
</dbReference>
<sequence length="410" mass="41497">MEAVTVRSPVRPGTSTALLVLALVVLALNLRGPIVAISPVLDTIRADLGIGAGTAGLLTSLPVLCFALATPLASLLLARAGLERGVLIALGALLVGTVVRSTDGLPAVVVGTLIIGIAITVGNVAVPVIVGRDVPAHRAGIVLGGYTAALNVGSMIMLSFTVPLAAGLGWRPALAAWGLVAVLAAVIWWVGTRGNARRAAEAVAPDGGSDGDPVWWRRPIVWTLAIAFGGQAFAYYGVTAWLPLLLRDELGMDPAAAGVSASIFQVAAVAGAFGVPVLLRVFDRPLPALLVVCAFWVTLPLGLLLAPGLWPVWCALGGAAQGGGFTVIFSIVVRAARGPAEGRRMSALVQGGGYLIAATGPTIVGAVHEATGTWTAPLLVVLGAVTLLTVAGGFSASARADQVRLPAPRA</sequence>
<protein>
    <submittedName>
        <fullName evidence="3">MFS transporter</fullName>
    </submittedName>
</protein>
<accession>A0ABS6UQV8</accession>
<dbReference type="InterPro" id="IPR052524">
    <property type="entry name" value="MFS_Cyanate_Porter"/>
</dbReference>
<feature type="transmembrane region" description="Helical" evidence="1">
    <location>
        <begin position="256"/>
        <end position="279"/>
    </location>
</feature>
<feature type="transmembrane region" description="Helical" evidence="1">
    <location>
        <begin position="108"/>
        <end position="129"/>
    </location>
</feature>
<dbReference type="PANTHER" id="PTHR23523:SF2">
    <property type="entry name" value="2-NITROIMIDAZOLE TRANSPORTER"/>
    <property type="match status" value="1"/>
</dbReference>
<feature type="transmembrane region" description="Helical" evidence="1">
    <location>
        <begin position="286"/>
        <end position="304"/>
    </location>
</feature>
<feature type="transmembrane region" description="Helical" evidence="1">
    <location>
        <begin position="345"/>
        <end position="368"/>
    </location>
</feature>
<feature type="transmembrane region" description="Helical" evidence="1">
    <location>
        <begin position="141"/>
        <end position="162"/>
    </location>
</feature>
<keyword evidence="1" id="KW-0812">Transmembrane</keyword>
<feature type="transmembrane region" description="Helical" evidence="1">
    <location>
        <begin position="85"/>
        <end position="102"/>
    </location>
</feature>
<dbReference type="InterPro" id="IPR020846">
    <property type="entry name" value="MFS_dom"/>
</dbReference>
<feature type="transmembrane region" description="Helical" evidence="1">
    <location>
        <begin position="374"/>
        <end position="394"/>
    </location>
</feature>
<dbReference type="EMBL" id="JADQDK010000001">
    <property type="protein sequence ID" value="MBW0134648.1"/>
    <property type="molecule type" value="Genomic_DNA"/>
</dbReference>
<keyword evidence="1" id="KW-0472">Membrane</keyword>
<evidence type="ECO:0000259" key="2">
    <source>
        <dbReference type="PROSITE" id="PS50850"/>
    </source>
</evidence>
<name>A0ABS6UQV8_9PSEU</name>
<feature type="transmembrane region" description="Helical" evidence="1">
    <location>
        <begin position="174"/>
        <end position="191"/>
    </location>
</feature>
<comment type="caution">
    <text evidence="3">The sequence shown here is derived from an EMBL/GenBank/DDBJ whole genome shotgun (WGS) entry which is preliminary data.</text>
</comment>
<dbReference type="PROSITE" id="PS50850">
    <property type="entry name" value="MFS"/>
    <property type="match status" value="1"/>
</dbReference>
<dbReference type="InterPro" id="IPR011701">
    <property type="entry name" value="MFS"/>
</dbReference>
<feature type="transmembrane region" description="Helical" evidence="1">
    <location>
        <begin position="220"/>
        <end position="244"/>
    </location>
</feature>
<evidence type="ECO:0000256" key="1">
    <source>
        <dbReference type="SAM" id="Phobius"/>
    </source>
</evidence>
<proteinExistence type="predicted"/>
<organism evidence="3 4">
    <name type="scientific">Pseudonocardia abyssalis</name>
    <dbReference type="NCBI Taxonomy" id="2792008"/>
    <lineage>
        <taxon>Bacteria</taxon>
        <taxon>Bacillati</taxon>
        <taxon>Actinomycetota</taxon>
        <taxon>Actinomycetes</taxon>
        <taxon>Pseudonocardiales</taxon>
        <taxon>Pseudonocardiaceae</taxon>
        <taxon>Pseudonocardia</taxon>
    </lineage>
</organism>